<accession>D1AK67</accession>
<proteinExistence type="predicted"/>
<reference evidence="3" key="1">
    <citation type="submission" date="2009-09" db="EMBL/GenBank/DDBJ databases">
        <title>The complete chromosome of Sebaldella termitidis ATCC 33386.</title>
        <authorList>
            <consortium name="US DOE Joint Genome Institute (JGI-PGF)"/>
            <person name="Lucas S."/>
            <person name="Copeland A."/>
            <person name="Lapidus A."/>
            <person name="Glavina del Rio T."/>
            <person name="Dalin E."/>
            <person name="Tice H."/>
            <person name="Bruce D."/>
            <person name="Goodwin L."/>
            <person name="Pitluck S."/>
            <person name="Kyrpides N."/>
            <person name="Mavromatis K."/>
            <person name="Ivanova N."/>
            <person name="Mikhailova N."/>
            <person name="Sims D."/>
            <person name="Meincke L."/>
            <person name="Brettin T."/>
            <person name="Detter J.C."/>
            <person name="Han C."/>
            <person name="Larimer F."/>
            <person name="Land M."/>
            <person name="Hauser L."/>
            <person name="Markowitz V."/>
            <person name="Cheng J.F."/>
            <person name="Hugenholtz P."/>
            <person name="Woyke T."/>
            <person name="Wu D."/>
            <person name="Eisen J.A."/>
        </authorList>
    </citation>
    <scope>NUCLEOTIDE SEQUENCE [LARGE SCALE GENOMIC DNA]</scope>
    <source>
        <strain evidence="3">ATCC 33386 / NCTC 11300</strain>
    </source>
</reference>
<dbReference type="AlphaFoldDB" id="D1AK67"/>
<name>D1AK67_SEBTE</name>
<dbReference type="EMBL" id="CP001739">
    <property type="protein sequence ID" value="ACZ08983.1"/>
    <property type="molecule type" value="Genomic_DNA"/>
</dbReference>
<evidence type="ECO:0000256" key="1">
    <source>
        <dbReference type="SAM" id="SignalP"/>
    </source>
</evidence>
<keyword evidence="1" id="KW-0732">Signal</keyword>
<evidence type="ECO:0008006" key="4">
    <source>
        <dbReference type="Google" id="ProtNLM"/>
    </source>
</evidence>
<dbReference type="RefSeq" id="WP_012861577.1">
    <property type="nucleotide sequence ID" value="NC_013517.1"/>
</dbReference>
<evidence type="ECO:0000313" key="3">
    <source>
        <dbReference type="Proteomes" id="UP000000845"/>
    </source>
</evidence>
<dbReference type="PROSITE" id="PS51257">
    <property type="entry name" value="PROKAR_LIPOPROTEIN"/>
    <property type="match status" value="1"/>
</dbReference>
<keyword evidence="3" id="KW-1185">Reference proteome</keyword>
<dbReference type="Proteomes" id="UP000000845">
    <property type="component" value="Chromosome"/>
</dbReference>
<evidence type="ECO:0000313" key="2">
    <source>
        <dbReference type="EMBL" id="ACZ08983.1"/>
    </source>
</evidence>
<protein>
    <recommendedName>
        <fullName evidence="4">DUF4352 domain-containing protein</fullName>
    </recommendedName>
</protein>
<dbReference type="KEGG" id="str:Sterm_2129"/>
<organism evidence="2 3">
    <name type="scientific">Sebaldella termitidis (strain ATCC 33386 / NCTC 11300)</name>
    <dbReference type="NCBI Taxonomy" id="526218"/>
    <lineage>
        <taxon>Bacteria</taxon>
        <taxon>Fusobacteriati</taxon>
        <taxon>Fusobacteriota</taxon>
        <taxon>Fusobacteriia</taxon>
        <taxon>Fusobacteriales</taxon>
        <taxon>Leptotrichiaceae</taxon>
        <taxon>Sebaldella</taxon>
    </lineage>
</organism>
<gene>
    <name evidence="2" type="ordered locus">Sterm_2129</name>
</gene>
<feature type="chain" id="PRO_5003020871" description="DUF4352 domain-containing protein" evidence="1">
    <location>
        <begin position="21"/>
        <end position="195"/>
    </location>
</feature>
<dbReference type="HOGENOM" id="CLU_1395450_0_0_0"/>
<feature type="signal peptide" evidence="1">
    <location>
        <begin position="1"/>
        <end position="20"/>
    </location>
</feature>
<sequence length="195" mass="22178">MKNILILVLLALLISCNKSTNNFPKKEEVIKKGETDNTVSAEKEKKEEPEITEKGGELTITFKSETEEEEIYVISAVERKSKESNPYVKEEMESRLNEDEKFYLLTVKIKNGGENPLVNIKPSHLQVETEEGVLYKNTTDYLATGEVGSMKDSYEIEVIPAGTSREVKLNYRIKGEPKYLDFIADNRIIGKLLLK</sequence>
<dbReference type="STRING" id="526218.Sterm_2129"/>
<reference evidence="2 3" key="2">
    <citation type="journal article" date="2010" name="Stand. Genomic Sci.">
        <title>Complete genome sequence of Sebaldella termitidis type strain (NCTC 11300).</title>
        <authorList>
            <person name="Harmon-Smith M."/>
            <person name="Celia L."/>
            <person name="Chertkov O."/>
            <person name="Lapidus A."/>
            <person name="Copeland A."/>
            <person name="Glavina Del Rio T."/>
            <person name="Nolan M."/>
            <person name="Lucas S."/>
            <person name="Tice H."/>
            <person name="Cheng J.F."/>
            <person name="Han C."/>
            <person name="Detter J.C."/>
            <person name="Bruce D."/>
            <person name="Goodwin L."/>
            <person name="Pitluck S."/>
            <person name="Pati A."/>
            <person name="Liolios K."/>
            <person name="Ivanova N."/>
            <person name="Mavromatis K."/>
            <person name="Mikhailova N."/>
            <person name="Chen A."/>
            <person name="Palaniappan K."/>
            <person name="Land M."/>
            <person name="Hauser L."/>
            <person name="Chang Y.J."/>
            <person name="Jeffries C.D."/>
            <person name="Brettin T."/>
            <person name="Goker M."/>
            <person name="Beck B."/>
            <person name="Bristow J."/>
            <person name="Eisen J.A."/>
            <person name="Markowitz V."/>
            <person name="Hugenholtz P."/>
            <person name="Kyrpides N.C."/>
            <person name="Klenk H.P."/>
            <person name="Chen F."/>
        </authorList>
    </citation>
    <scope>NUCLEOTIDE SEQUENCE [LARGE SCALE GENOMIC DNA]</scope>
    <source>
        <strain evidence="3">ATCC 33386 / NCTC 11300</strain>
    </source>
</reference>